<sequence length="82" mass="9200">MNCKNTFEEQSTKISISDWDILETDLETHCSSPKQEGIINQIQKHKFVIGISKPEEQRIGLSSIKKSKITIKGILGISNLSI</sequence>
<protein>
    <submittedName>
        <fullName evidence="1">Uncharacterized protein</fullName>
    </submittedName>
</protein>
<reference evidence="1" key="1">
    <citation type="submission" date="2021-01" db="EMBL/GenBank/DDBJ databases">
        <authorList>
            <consortium name="Genoscope - CEA"/>
            <person name="William W."/>
        </authorList>
    </citation>
    <scope>NUCLEOTIDE SEQUENCE</scope>
</reference>
<gene>
    <name evidence="1" type="ORF">PPRIM_AZ9-3.1.T1330119</name>
</gene>
<keyword evidence="2" id="KW-1185">Reference proteome</keyword>
<name>A0A8S1PVR0_PARPR</name>
<evidence type="ECO:0000313" key="2">
    <source>
        <dbReference type="Proteomes" id="UP000688137"/>
    </source>
</evidence>
<comment type="caution">
    <text evidence="1">The sequence shown here is derived from an EMBL/GenBank/DDBJ whole genome shotgun (WGS) entry which is preliminary data.</text>
</comment>
<accession>A0A8S1PVR0</accession>
<organism evidence="1 2">
    <name type="scientific">Paramecium primaurelia</name>
    <dbReference type="NCBI Taxonomy" id="5886"/>
    <lineage>
        <taxon>Eukaryota</taxon>
        <taxon>Sar</taxon>
        <taxon>Alveolata</taxon>
        <taxon>Ciliophora</taxon>
        <taxon>Intramacronucleata</taxon>
        <taxon>Oligohymenophorea</taxon>
        <taxon>Peniculida</taxon>
        <taxon>Parameciidae</taxon>
        <taxon>Paramecium</taxon>
    </lineage>
</organism>
<dbReference type="EMBL" id="CAJJDM010000136">
    <property type="protein sequence ID" value="CAD8107340.1"/>
    <property type="molecule type" value="Genomic_DNA"/>
</dbReference>
<dbReference type="Proteomes" id="UP000688137">
    <property type="component" value="Unassembled WGS sequence"/>
</dbReference>
<evidence type="ECO:0000313" key="1">
    <source>
        <dbReference type="EMBL" id="CAD8107340.1"/>
    </source>
</evidence>
<proteinExistence type="predicted"/>
<dbReference type="OMA" id="NTFEEQS"/>
<dbReference type="AlphaFoldDB" id="A0A8S1PVR0"/>